<dbReference type="RefSeq" id="WP_345553659.1">
    <property type="nucleotide sequence ID" value="NZ_BAAAZA010000037.1"/>
</dbReference>
<keyword evidence="2" id="KW-1185">Reference proteome</keyword>
<evidence type="ECO:0008006" key="3">
    <source>
        <dbReference type="Google" id="ProtNLM"/>
    </source>
</evidence>
<proteinExistence type="predicted"/>
<dbReference type="EMBL" id="BAAAZA010000037">
    <property type="protein sequence ID" value="GAA3897131.1"/>
    <property type="molecule type" value="Genomic_DNA"/>
</dbReference>
<organism evidence="1 2">
    <name type="scientific">Streptomyces lannensis</name>
    <dbReference type="NCBI Taxonomy" id="766498"/>
    <lineage>
        <taxon>Bacteria</taxon>
        <taxon>Bacillati</taxon>
        <taxon>Actinomycetota</taxon>
        <taxon>Actinomycetes</taxon>
        <taxon>Kitasatosporales</taxon>
        <taxon>Streptomycetaceae</taxon>
        <taxon>Streptomyces</taxon>
    </lineage>
</organism>
<reference evidence="2" key="1">
    <citation type="journal article" date="2019" name="Int. J. Syst. Evol. Microbiol.">
        <title>The Global Catalogue of Microorganisms (GCM) 10K type strain sequencing project: providing services to taxonomists for standard genome sequencing and annotation.</title>
        <authorList>
            <consortium name="The Broad Institute Genomics Platform"/>
            <consortium name="The Broad Institute Genome Sequencing Center for Infectious Disease"/>
            <person name="Wu L."/>
            <person name="Ma J."/>
        </authorList>
    </citation>
    <scope>NUCLEOTIDE SEQUENCE [LARGE SCALE GENOMIC DNA]</scope>
    <source>
        <strain evidence="2">JCM 16578</strain>
    </source>
</reference>
<accession>A0ABP7LAC3</accession>
<protein>
    <recommendedName>
        <fullName evidence="3">PH domain-containing protein</fullName>
    </recommendedName>
</protein>
<dbReference type="Proteomes" id="UP001501563">
    <property type="component" value="Unassembled WGS sequence"/>
</dbReference>
<gene>
    <name evidence="1" type="ORF">GCM10022207_76870</name>
</gene>
<evidence type="ECO:0000313" key="1">
    <source>
        <dbReference type="EMBL" id="GAA3897131.1"/>
    </source>
</evidence>
<evidence type="ECO:0000313" key="2">
    <source>
        <dbReference type="Proteomes" id="UP001501563"/>
    </source>
</evidence>
<sequence>MNNRRRQQLLQSVAPLLTEGEQVEITSVAKVGSVSARRRVLTTALVGALTAGTVIATVQPRPMYWALTDRRLMFFDASTMSGRPGKLLMSLPRQLMSAAPVKKALLGLGLQTVLTVQGQEQGLKLTFPPAYKAACRDLASRIAVAA</sequence>
<comment type="caution">
    <text evidence="1">The sequence shown here is derived from an EMBL/GenBank/DDBJ whole genome shotgun (WGS) entry which is preliminary data.</text>
</comment>
<name>A0ABP7LAC3_9ACTN</name>